<evidence type="ECO:0000313" key="2">
    <source>
        <dbReference type="Proteomes" id="UP000054549"/>
    </source>
</evidence>
<organism evidence="1 2">
    <name type="scientific">Amanita muscaria (strain Koide BX008)</name>
    <dbReference type="NCBI Taxonomy" id="946122"/>
    <lineage>
        <taxon>Eukaryota</taxon>
        <taxon>Fungi</taxon>
        <taxon>Dikarya</taxon>
        <taxon>Basidiomycota</taxon>
        <taxon>Agaricomycotina</taxon>
        <taxon>Agaricomycetes</taxon>
        <taxon>Agaricomycetidae</taxon>
        <taxon>Agaricales</taxon>
        <taxon>Pluteineae</taxon>
        <taxon>Amanitaceae</taxon>
        <taxon>Amanita</taxon>
    </lineage>
</organism>
<keyword evidence="2" id="KW-1185">Reference proteome</keyword>
<dbReference type="Proteomes" id="UP000054549">
    <property type="component" value="Unassembled WGS sequence"/>
</dbReference>
<dbReference type="OrthoDB" id="2416294at2759"/>
<name>A0A0C2WCL9_AMAMK</name>
<dbReference type="InParanoid" id="A0A0C2WCL9"/>
<evidence type="ECO:0008006" key="3">
    <source>
        <dbReference type="Google" id="ProtNLM"/>
    </source>
</evidence>
<dbReference type="EMBL" id="KN818807">
    <property type="protein sequence ID" value="KIL54331.1"/>
    <property type="molecule type" value="Genomic_DNA"/>
</dbReference>
<dbReference type="AlphaFoldDB" id="A0A0C2WCL9"/>
<accession>A0A0C2WCL9</accession>
<proteinExistence type="predicted"/>
<gene>
    <name evidence="1" type="ORF">M378DRAFT_38189</name>
</gene>
<dbReference type="HOGENOM" id="CLU_005726_8_2_1"/>
<dbReference type="STRING" id="946122.A0A0C2WCL9"/>
<protein>
    <recommendedName>
        <fullName evidence="3">IS66 family transposase</fullName>
    </recommendedName>
</protein>
<feature type="non-terminal residue" evidence="1">
    <location>
        <position position="69"/>
    </location>
</feature>
<sequence length="69" mass="7979">CWGHSKRVYRQYPPSSKEADLKMNVLAALESVPLVTMRRYARRSCRFIDAYAHGLNSKQAAWASRRYCG</sequence>
<evidence type="ECO:0000313" key="1">
    <source>
        <dbReference type="EMBL" id="KIL54331.1"/>
    </source>
</evidence>
<feature type="non-terminal residue" evidence="1">
    <location>
        <position position="1"/>
    </location>
</feature>
<reference evidence="1 2" key="1">
    <citation type="submission" date="2014-04" db="EMBL/GenBank/DDBJ databases">
        <title>Evolutionary Origins and Diversification of the Mycorrhizal Mutualists.</title>
        <authorList>
            <consortium name="DOE Joint Genome Institute"/>
            <consortium name="Mycorrhizal Genomics Consortium"/>
            <person name="Kohler A."/>
            <person name="Kuo A."/>
            <person name="Nagy L.G."/>
            <person name="Floudas D."/>
            <person name="Copeland A."/>
            <person name="Barry K.W."/>
            <person name="Cichocki N."/>
            <person name="Veneault-Fourrey C."/>
            <person name="LaButti K."/>
            <person name="Lindquist E.A."/>
            <person name="Lipzen A."/>
            <person name="Lundell T."/>
            <person name="Morin E."/>
            <person name="Murat C."/>
            <person name="Riley R."/>
            <person name="Ohm R."/>
            <person name="Sun H."/>
            <person name="Tunlid A."/>
            <person name="Henrissat B."/>
            <person name="Grigoriev I.V."/>
            <person name="Hibbett D.S."/>
            <person name="Martin F."/>
        </authorList>
    </citation>
    <scope>NUCLEOTIDE SEQUENCE [LARGE SCALE GENOMIC DNA]</scope>
    <source>
        <strain evidence="1 2">Koide BX008</strain>
    </source>
</reference>